<reference evidence="2" key="1">
    <citation type="journal article" date="2023" name="Nat. Plants">
        <title>Single-cell RNA sequencing provides a high-resolution roadmap for understanding the multicellular compartmentation of specialized metabolism.</title>
        <authorList>
            <person name="Sun S."/>
            <person name="Shen X."/>
            <person name="Li Y."/>
            <person name="Li Y."/>
            <person name="Wang S."/>
            <person name="Li R."/>
            <person name="Zhang H."/>
            <person name="Shen G."/>
            <person name="Guo B."/>
            <person name="Wei J."/>
            <person name="Xu J."/>
            <person name="St-Pierre B."/>
            <person name="Chen S."/>
            <person name="Sun C."/>
        </authorList>
    </citation>
    <scope>NUCLEOTIDE SEQUENCE [LARGE SCALE GENOMIC DNA]</scope>
</reference>
<dbReference type="EMBL" id="CM044704">
    <property type="protein sequence ID" value="KAI5667295.1"/>
    <property type="molecule type" value="Genomic_DNA"/>
</dbReference>
<organism evidence="1 2">
    <name type="scientific">Catharanthus roseus</name>
    <name type="common">Madagascar periwinkle</name>
    <name type="synonym">Vinca rosea</name>
    <dbReference type="NCBI Taxonomy" id="4058"/>
    <lineage>
        <taxon>Eukaryota</taxon>
        <taxon>Viridiplantae</taxon>
        <taxon>Streptophyta</taxon>
        <taxon>Embryophyta</taxon>
        <taxon>Tracheophyta</taxon>
        <taxon>Spermatophyta</taxon>
        <taxon>Magnoliopsida</taxon>
        <taxon>eudicotyledons</taxon>
        <taxon>Gunneridae</taxon>
        <taxon>Pentapetalae</taxon>
        <taxon>asterids</taxon>
        <taxon>lamiids</taxon>
        <taxon>Gentianales</taxon>
        <taxon>Apocynaceae</taxon>
        <taxon>Rauvolfioideae</taxon>
        <taxon>Vinceae</taxon>
        <taxon>Catharanthinae</taxon>
        <taxon>Catharanthus</taxon>
    </lineage>
</organism>
<accession>A0ACC0B3Q4</accession>
<name>A0ACC0B3Q4_CATRO</name>
<sequence length="106" mass="12521">MENEESLCYKLYKTIIFLPSTSFLIQSQSFNFLTTTCGTKPNRKMKAKGEDMGKELSILYEDKSEFMWLLFCGKKIMVWKSFKTSKAHSSHKKLNRIKLETLDHRR</sequence>
<evidence type="ECO:0000313" key="1">
    <source>
        <dbReference type="EMBL" id="KAI5667295.1"/>
    </source>
</evidence>
<dbReference type="Proteomes" id="UP001060085">
    <property type="component" value="Linkage Group LG04"/>
</dbReference>
<keyword evidence="2" id="KW-1185">Reference proteome</keyword>
<protein>
    <submittedName>
        <fullName evidence="1">Uncharacterized protein</fullName>
    </submittedName>
</protein>
<proteinExistence type="predicted"/>
<gene>
    <name evidence="1" type="ORF">M9H77_17148</name>
</gene>
<evidence type="ECO:0000313" key="2">
    <source>
        <dbReference type="Proteomes" id="UP001060085"/>
    </source>
</evidence>
<comment type="caution">
    <text evidence="1">The sequence shown here is derived from an EMBL/GenBank/DDBJ whole genome shotgun (WGS) entry which is preliminary data.</text>
</comment>